<protein>
    <submittedName>
        <fullName evidence="1">Lytic murein transglycosylase</fullName>
    </submittedName>
</protein>
<dbReference type="EMBL" id="DACWHX010000002">
    <property type="protein sequence ID" value="HAU1879065.1"/>
    <property type="molecule type" value="Genomic_DNA"/>
</dbReference>
<name>A0AAN5PH29_LEGPN</name>
<proteinExistence type="predicted"/>
<sequence length="59" mass="7373">MNDKNLFIINKLQFNGLTCYYNWLISLLKINEGLNPFWFNWEQMGFYLIFLLYYLNEFF</sequence>
<dbReference type="AlphaFoldDB" id="A0AAN5PH29"/>
<evidence type="ECO:0000313" key="1">
    <source>
        <dbReference type="EMBL" id="HAU1879065.1"/>
    </source>
</evidence>
<reference evidence="1" key="1">
    <citation type="journal article" date="2018" name="Genome Biol.">
        <title>SKESA: strategic k-mer extension for scrupulous assemblies.</title>
        <authorList>
            <person name="Souvorov A."/>
            <person name="Agarwala R."/>
            <person name="Lipman D.J."/>
        </authorList>
    </citation>
    <scope>NUCLEOTIDE SEQUENCE</scope>
    <source>
        <strain evidence="1">AZ00058701</strain>
    </source>
</reference>
<organism evidence="1 2">
    <name type="scientific">Legionella pneumophila</name>
    <dbReference type="NCBI Taxonomy" id="446"/>
    <lineage>
        <taxon>Bacteria</taxon>
        <taxon>Pseudomonadati</taxon>
        <taxon>Pseudomonadota</taxon>
        <taxon>Gammaproteobacteria</taxon>
        <taxon>Legionellales</taxon>
        <taxon>Legionellaceae</taxon>
        <taxon>Legionella</taxon>
    </lineage>
</organism>
<evidence type="ECO:0000313" key="2">
    <source>
        <dbReference type="Proteomes" id="UP000866496"/>
    </source>
</evidence>
<comment type="caution">
    <text evidence="1">The sequence shown here is derived from an EMBL/GenBank/DDBJ whole genome shotgun (WGS) entry which is preliminary data.</text>
</comment>
<gene>
    <name evidence="1" type="ORF">JBJ86_02195</name>
</gene>
<reference evidence="1" key="2">
    <citation type="submission" date="2019-10" db="EMBL/GenBank/DDBJ databases">
        <authorList>
            <consortium name="NCBI Pathogen Detection Project"/>
        </authorList>
    </citation>
    <scope>NUCLEOTIDE SEQUENCE</scope>
    <source>
        <strain evidence="1">AZ00058701</strain>
    </source>
</reference>
<accession>A0AAN5PH29</accession>
<dbReference type="Proteomes" id="UP000866496">
    <property type="component" value="Unassembled WGS sequence"/>
</dbReference>